<dbReference type="SUPFAM" id="SSF46785">
    <property type="entry name" value="Winged helix' DNA-binding domain"/>
    <property type="match status" value="1"/>
</dbReference>
<reference evidence="1 2" key="1">
    <citation type="submission" date="2020-02" db="EMBL/GenBank/DDBJ databases">
        <title>Draft genome sequence of two Spirosoma agri KCTC 52727 and Spirosoma terrae KCTC 52035.</title>
        <authorList>
            <person name="Rojas J."/>
            <person name="Ambika Manirajan B."/>
            <person name="Ratering S."/>
            <person name="Suarez C."/>
            <person name="Schnell S."/>
        </authorList>
    </citation>
    <scope>NUCLEOTIDE SEQUENCE [LARGE SCALE GENOMIC DNA]</scope>
    <source>
        <strain evidence="1 2">KCTC 52727</strain>
    </source>
</reference>
<name>A0A6M0IFR0_9BACT</name>
<dbReference type="AlphaFoldDB" id="A0A6M0IFR0"/>
<evidence type="ECO:0000313" key="1">
    <source>
        <dbReference type="EMBL" id="NEU66191.1"/>
    </source>
</evidence>
<proteinExistence type="predicted"/>
<protein>
    <recommendedName>
        <fullName evidence="3">MarR family transcriptional regulator</fullName>
    </recommendedName>
</protein>
<dbReference type="InterPro" id="IPR036388">
    <property type="entry name" value="WH-like_DNA-bd_sf"/>
</dbReference>
<keyword evidence="2" id="KW-1185">Reference proteome</keyword>
<accession>A0A6M0IFR0</accession>
<dbReference type="InterPro" id="IPR036390">
    <property type="entry name" value="WH_DNA-bd_sf"/>
</dbReference>
<dbReference type="EMBL" id="JAAGNZ010000001">
    <property type="protein sequence ID" value="NEU66191.1"/>
    <property type="molecule type" value="Genomic_DNA"/>
</dbReference>
<evidence type="ECO:0008006" key="3">
    <source>
        <dbReference type="Google" id="ProtNLM"/>
    </source>
</evidence>
<comment type="caution">
    <text evidence="1">The sequence shown here is derived from an EMBL/GenBank/DDBJ whole genome shotgun (WGS) entry which is preliminary data.</text>
</comment>
<sequence>MIAANVSTYIIYSSGYMELTFGQYYILLASDQGLTPSQVARQACFDEHMVEAYITDLEGKGLLQASDNNGDQIHYLVTEFGLQGLEEFELYNPTLTINQPVA</sequence>
<evidence type="ECO:0000313" key="2">
    <source>
        <dbReference type="Proteomes" id="UP000477386"/>
    </source>
</evidence>
<dbReference type="Proteomes" id="UP000477386">
    <property type="component" value="Unassembled WGS sequence"/>
</dbReference>
<dbReference type="RefSeq" id="WP_164035466.1">
    <property type="nucleotide sequence ID" value="NZ_JAAGNZ010000001.1"/>
</dbReference>
<dbReference type="Gene3D" id="1.10.10.10">
    <property type="entry name" value="Winged helix-like DNA-binding domain superfamily/Winged helix DNA-binding domain"/>
    <property type="match status" value="1"/>
</dbReference>
<gene>
    <name evidence="1" type="ORF">GK091_04805</name>
</gene>
<organism evidence="1 2">
    <name type="scientific">Spirosoma agri</name>
    <dbReference type="NCBI Taxonomy" id="1987381"/>
    <lineage>
        <taxon>Bacteria</taxon>
        <taxon>Pseudomonadati</taxon>
        <taxon>Bacteroidota</taxon>
        <taxon>Cytophagia</taxon>
        <taxon>Cytophagales</taxon>
        <taxon>Cytophagaceae</taxon>
        <taxon>Spirosoma</taxon>
    </lineage>
</organism>